<dbReference type="GO" id="GO:0005737">
    <property type="term" value="C:cytoplasm"/>
    <property type="evidence" value="ECO:0007669"/>
    <property type="project" value="UniProtKB-ARBA"/>
</dbReference>
<dbReference type="Pfam" id="PF00471">
    <property type="entry name" value="Ribosomal_L33"/>
    <property type="match status" value="1"/>
</dbReference>
<keyword evidence="3" id="KW-0687">Ribonucleoprotein</keyword>
<reference evidence="4" key="1">
    <citation type="submission" date="2018-05" db="EMBL/GenBank/DDBJ databases">
        <authorList>
            <person name="Lanie J.A."/>
            <person name="Ng W.-L."/>
            <person name="Kazmierczak K.M."/>
            <person name="Andrzejewski T.M."/>
            <person name="Davidsen T.M."/>
            <person name="Wayne K.J."/>
            <person name="Tettelin H."/>
            <person name="Glass J.I."/>
            <person name="Rusch D."/>
            <person name="Podicherti R."/>
            <person name="Tsui H.-C.T."/>
            <person name="Winkler M.E."/>
        </authorList>
    </citation>
    <scope>NUCLEOTIDE SEQUENCE</scope>
</reference>
<dbReference type="InterPro" id="IPR011332">
    <property type="entry name" value="Ribosomal_zn-bd"/>
</dbReference>
<dbReference type="GO" id="GO:1990904">
    <property type="term" value="C:ribonucleoprotein complex"/>
    <property type="evidence" value="ECO:0007669"/>
    <property type="project" value="UniProtKB-KW"/>
</dbReference>
<dbReference type="GO" id="GO:0003735">
    <property type="term" value="F:structural constituent of ribosome"/>
    <property type="evidence" value="ECO:0007669"/>
    <property type="project" value="InterPro"/>
</dbReference>
<comment type="similarity">
    <text evidence="1">Belongs to the bacterial ribosomal protein bL33 family.</text>
</comment>
<name>A0A383AVN5_9ZZZZ</name>
<gene>
    <name evidence="4" type="ORF">METZ01_LOCUS464578</name>
</gene>
<dbReference type="AlphaFoldDB" id="A0A383AVN5"/>
<evidence type="ECO:0000313" key="4">
    <source>
        <dbReference type="EMBL" id="SVE11724.1"/>
    </source>
</evidence>
<dbReference type="InterPro" id="IPR038584">
    <property type="entry name" value="Ribosomal_bL33_sf"/>
</dbReference>
<keyword evidence="2" id="KW-0689">Ribosomal protein</keyword>
<organism evidence="4">
    <name type="scientific">marine metagenome</name>
    <dbReference type="NCBI Taxonomy" id="408172"/>
    <lineage>
        <taxon>unclassified sequences</taxon>
        <taxon>metagenomes</taxon>
        <taxon>ecological metagenomes</taxon>
    </lineage>
</organism>
<evidence type="ECO:0000256" key="1">
    <source>
        <dbReference type="ARBA" id="ARBA00007596"/>
    </source>
</evidence>
<feature type="non-terminal residue" evidence="4">
    <location>
        <position position="59"/>
    </location>
</feature>
<dbReference type="SUPFAM" id="SSF57829">
    <property type="entry name" value="Zn-binding ribosomal proteins"/>
    <property type="match status" value="1"/>
</dbReference>
<dbReference type="Gene3D" id="2.20.28.120">
    <property type="entry name" value="Ribosomal protein L33"/>
    <property type="match status" value="1"/>
</dbReference>
<evidence type="ECO:0000256" key="2">
    <source>
        <dbReference type="ARBA" id="ARBA00022980"/>
    </source>
</evidence>
<sequence length="59" mass="6754">MAKKTHVKVRLVPEAKPNSAFFYYVKKPAGGEKAKVKLKAKKYNPATRKHEVFVEKKLP</sequence>
<evidence type="ECO:0008006" key="5">
    <source>
        <dbReference type="Google" id="ProtNLM"/>
    </source>
</evidence>
<accession>A0A383AVN5</accession>
<evidence type="ECO:0000256" key="3">
    <source>
        <dbReference type="ARBA" id="ARBA00023274"/>
    </source>
</evidence>
<proteinExistence type="inferred from homology"/>
<protein>
    <recommendedName>
        <fullName evidence="5">50S ribosomal protein L33</fullName>
    </recommendedName>
</protein>
<dbReference type="GO" id="GO:0005840">
    <property type="term" value="C:ribosome"/>
    <property type="evidence" value="ECO:0007669"/>
    <property type="project" value="UniProtKB-KW"/>
</dbReference>
<dbReference type="EMBL" id="UINC01195250">
    <property type="protein sequence ID" value="SVE11724.1"/>
    <property type="molecule type" value="Genomic_DNA"/>
</dbReference>
<dbReference type="GO" id="GO:0006412">
    <property type="term" value="P:translation"/>
    <property type="evidence" value="ECO:0007669"/>
    <property type="project" value="InterPro"/>
</dbReference>
<dbReference type="InterPro" id="IPR001705">
    <property type="entry name" value="Ribosomal_bL33"/>
</dbReference>